<reference evidence="1 2" key="1">
    <citation type="submission" date="2019-04" db="EMBL/GenBank/DDBJ databases">
        <title>Cohnella sp. nov. isolated from preserved vegetables.</title>
        <authorList>
            <person name="Lin S.-Y."/>
            <person name="Hung M.-H."/>
            <person name="Young C.-C."/>
        </authorList>
    </citation>
    <scope>NUCLEOTIDE SEQUENCE [LARGE SCALE GENOMIC DNA]</scope>
    <source>
        <strain evidence="1 2">CC-MHH1044</strain>
    </source>
</reference>
<sequence>MAIQRRLTTDSDFEEAMAKQHGIRVFRDDQIVDSGGIIIRFDENTIILQAGVGDLSYHPRSQCEFFELRRR</sequence>
<dbReference type="Proteomes" id="UP000310636">
    <property type="component" value="Unassembled WGS sequence"/>
</dbReference>
<keyword evidence="2" id="KW-1185">Reference proteome</keyword>
<organism evidence="1 2">
    <name type="scientific">Cohnella fermenti</name>
    <dbReference type="NCBI Taxonomy" id="2565925"/>
    <lineage>
        <taxon>Bacteria</taxon>
        <taxon>Bacillati</taxon>
        <taxon>Bacillota</taxon>
        <taxon>Bacilli</taxon>
        <taxon>Bacillales</taxon>
        <taxon>Paenibacillaceae</taxon>
        <taxon>Cohnella</taxon>
    </lineage>
</organism>
<dbReference type="AlphaFoldDB" id="A0A4V6RXJ6"/>
<evidence type="ECO:0000313" key="2">
    <source>
        <dbReference type="Proteomes" id="UP000310636"/>
    </source>
</evidence>
<gene>
    <name evidence="1" type="ORF">E6C55_15325</name>
</gene>
<protein>
    <submittedName>
        <fullName evidence="1">Uncharacterized protein</fullName>
    </submittedName>
</protein>
<comment type="caution">
    <text evidence="1">The sequence shown here is derived from an EMBL/GenBank/DDBJ whole genome shotgun (WGS) entry which is preliminary data.</text>
</comment>
<proteinExistence type="predicted"/>
<dbReference type="OrthoDB" id="2638183at2"/>
<accession>A0A4V6RXJ6</accession>
<dbReference type="EMBL" id="SSOB01000017">
    <property type="protein sequence ID" value="THF78063.1"/>
    <property type="molecule type" value="Genomic_DNA"/>
</dbReference>
<name>A0A4V6RXJ6_9BACL</name>
<dbReference type="RefSeq" id="WP_136370674.1">
    <property type="nucleotide sequence ID" value="NZ_SSOB01000017.1"/>
</dbReference>
<evidence type="ECO:0000313" key="1">
    <source>
        <dbReference type="EMBL" id="THF78063.1"/>
    </source>
</evidence>